<dbReference type="PANTHER" id="PTHR11319:SF35">
    <property type="entry name" value="OUTER MEMBRANE PROTEIN PMPC-RELATED"/>
    <property type="match status" value="1"/>
</dbReference>
<keyword evidence="1" id="KW-0472">Membrane</keyword>
<keyword evidence="1" id="KW-0812">Transmembrane</keyword>
<feature type="transmembrane region" description="Helical" evidence="1">
    <location>
        <begin position="149"/>
        <end position="168"/>
    </location>
</feature>
<evidence type="ECO:0000313" key="2">
    <source>
        <dbReference type="EMBL" id="KAG5183617.1"/>
    </source>
</evidence>
<feature type="transmembrane region" description="Helical" evidence="1">
    <location>
        <begin position="20"/>
        <end position="41"/>
    </location>
</feature>
<dbReference type="EMBL" id="JAFCMP010000198">
    <property type="protein sequence ID" value="KAG5183617.1"/>
    <property type="molecule type" value="Genomic_DNA"/>
</dbReference>
<organism evidence="2 3">
    <name type="scientific">Tribonema minus</name>
    <dbReference type="NCBI Taxonomy" id="303371"/>
    <lineage>
        <taxon>Eukaryota</taxon>
        <taxon>Sar</taxon>
        <taxon>Stramenopiles</taxon>
        <taxon>Ochrophyta</taxon>
        <taxon>PX clade</taxon>
        <taxon>Xanthophyceae</taxon>
        <taxon>Tribonematales</taxon>
        <taxon>Tribonemataceae</taxon>
        <taxon>Tribonema</taxon>
    </lineage>
</organism>
<evidence type="ECO:0000313" key="3">
    <source>
        <dbReference type="Proteomes" id="UP000664859"/>
    </source>
</evidence>
<feature type="transmembrane region" description="Helical" evidence="1">
    <location>
        <begin position="180"/>
        <end position="199"/>
    </location>
</feature>
<name>A0A835YXM1_9STRA</name>
<comment type="caution">
    <text evidence="2">The sequence shown here is derived from an EMBL/GenBank/DDBJ whole genome shotgun (WGS) entry which is preliminary data.</text>
</comment>
<dbReference type="PANTHER" id="PTHR11319">
    <property type="entry name" value="G PROTEIN-COUPLED RECEPTOR-RELATED"/>
    <property type="match status" value="1"/>
</dbReference>
<dbReference type="AlphaFoldDB" id="A0A835YXM1"/>
<protein>
    <submittedName>
        <fullName evidence="2">Uncharacterized protein</fullName>
    </submittedName>
</protein>
<keyword evidence="3" id="KW-1185">Reference proteome</keyword>
<feature type="non-terminal residue" evidence="2">
    <location>
        <position position="202"/>
    </location>
</feature>
<sequence>LRADYSLSCDTSTHKAYCVYAGVMILVYPIGIPALYMALLWRQRAAIAAVHARRDSRESSAAPPDCNADNMVVPLDREVDAITFLWQPYKGKTYYWEVVECGRRLLLTGILTFILPGEIGQSAYACVFAYFMLLVYLSSQPHMERTDRYLYTLGQTIIFLTMFIALLGQSIYRGLREQNGNVVGVLMILLNLVRCYAFAAKQ</sequence>
<feature type="transmembrane region" description="Helical" evidence="1">
    <location>
        <begin position="113"/>
        <end position="137"/>
    </location>
</feature>
<gene>
    <name evidence="2" type="ORF">JKP88DRAFT_181745</name>
</gene>
<evidence type="ECO:0000256" key="1">
    <source>
        <dbReference type="SAM" id="Phobius"/>
    </source>
</evidence>
<dbReference type="Proteomes" id="UP000664859">
    <property type="component" value="Unassembled WGS sequence"/>
</dbReference>
<dbReference type="OrthoDB" id="5950997at2759"/>
<proteinExistence type="predicted"/>
<accession>A0A835YXM1</accession>
<keyword evidence="1" id="KW-1133">Transmembrane helix</keyword>
<reference evidence="2" key="1">
    <citation type="submission" date="2021-02" db="EMBL/GenBank/DDBJ databases">
        <title>First Annotated Genome of the Yellow-green Alga Tribonema minus.</title>
        <authorList>
            <person name="Mahan K.M."/>
        </authorList>
    </citation>
    <scope>NUCLEOTIDE SEQUENCE</scope>
    <source>
        <strain evidence="2">UTEX B ZZ1240</strain>
    </source>
</reference>